<evidence type="ECO:0000313" key="4">
    <source>
        <dbReference type="EMBL" id="KAK1273574.1"/>
    </source>
</evidence>
<reference evidence="4" key="2">
    <citation type="submission" date="2023-06" db="EMBL/GenBank/DDBJ databases">
        <authorList>
            <person name="Ma L."/>
            <person name="Liu K.-W."/>
            <person name="Li Z."/>
            <person name="Hsiao Y.-Y."/>
            <person name="Qi Y."/>
            <person name="Fu T."/>
            <person name="Tang G."/>
            <person name="Zhang D."/>
            <person name="Sun W.-H."/>
            <person name="Liu D.-K."/>
            <person name="Li Y."/>
            <person name="Chen G.-Z."/>
            <person name="Liu X.-D."/>
            <person name="Liao X.-Y."/>
            <person name="Jiang Y.-T."/>
            <person name="Yu X."/>
            <person name="Hao Y."/>
            <person name="Huang J."/>
            <person name="Zhao X.-W."/>
            <person name="Ke S."/>
            <person name="Chen Y.-Y."/>
            <person name="Wu W.-L."/>
            <person name="Hsu J.-L."/>
            <person name="Lin Y.-F."/>
            <person name="Huang M.-D."/>
            <person name="Li C.-Y."/>
            <person name="Huang L."/>
            <person name="Wang Z.-W."/>
            <person name="Zhao X."/>
            <person name="Zhong W.-Y."/>
            <person name="Peng D.-H."/>
            <person name="Ahmad S."/>
            <person name="Lan S."/>
            <person name="Zhang J.-S."/>
            <person name="Tsai W.-C."/>
            <person name="Van De Peer Y."/>
            <person name="Liu Z.-J."/>
        </authorList>
    </citation>
    <scope>NUCLEOTIDE SEQUENCE</scope>
    <source>
        <strain evidence="4">SCP</strain>
        <tissue evidence="4">Leaves</tissue>
    </source>
</reference>
<dbReference type="InterPro" id="IPR050295">
    <property type="entry name" value="Plant_2OG-oxidoreductases"/>
</dbReference>
<evidence type="ECO:0000259" key="3">
    <source>
        <dbReference type="Pfam" id="PF03171"/>
    </source>
</evidence>
<keyword evidence="1" id="KW-0479">Metal-binding</keyword>
<proteinExistence type="predicted"/>
<dbReference type="GO" id="GO:0046872">
    <property type="term" value="F:metal ion binding"/>
    <property type="evidence" value="ECO:0007669"/>
    <property type="project" value="UniProtKB-KW"/>
</dbReference>
<dbReference type="Proteomes" id="UP001179952">
    <property type="component" value="Unassembled WGS sequence"/>
</dbReference>
<dbReference type="SUPFAM" id="SSF51197">
    <property type="entry name" value="Clavaminate synthase-like"/>
    <property type="match status" value="1"/>
</dbReference>
<accession>A0AAV9BBU5</accession>
<dbReference type="Pfam" id="PF03171">
    <property type="entry name" value="2OG-FeII_Oxy"/>
    <property type="match status" value="1"/>
</dbReference>
<dbReference type="PANTHER" id="PTHR47991">
    <property type="entry name" value="OXOGLUTARATE/IRON-DEPENDENT DIOXYGENASE"/>
    <property type="match status" value="1"/>
</dbReference>
<feature type="domain" description="Isopenicillin N synthase-like Fe(2+) 2OG dioxygenase" evidence="3">
    <location>
        <begin position="2"/>
        <end position="42"/>
    </location>
</feature>
<keyword evidence="2" id="KW-0408">Iron</keyword>
<keyword evidence="5" id="KW-1185">Reference proteome</keyword>
<name>A0AAV9BBU5_ACOGR</name>
<evidence type="ECO:0000256" key="2">
    <source>
        <dbReference type="ARBA" id="ARBA00023004"/>
    </source>
</evidence>
<dbReference type="InterPro" id="IPR044861">
    <property type="entry name" value="IPNS-like_FE2OG_OXY"/>
</dbReference>
<dbReference type="InterPro" id="IPR027443">
    <property type="entry name" value="IPNS-like_sf"/>
</dbReference>
<reference evidence="4" key="1">
    <citation type="journal article" date="2023" name="Nat. Commun.">
        <title>Diploid and tetraploid genomes of Acorus and the evolution of monocots.</title>
        <authorList>
            <person name="Ma L."/>
            <person name="Liu K.W."/>
            <person name="Li Z."/>
            <person name="Hsiao Y.Y."/>
            <person name="Qi Y."/>
            <person name="Fu T."/>
            <person name="Tang G.D."/>
            <person name="Zhang D."/>
            <person name="Sun W.H."/>
            <person name="Liu D.K."/>
            <person name="Li Y."/>
            <person name="Chen G.Z."/>
            <person name="Liu X.D."/>
            <person name="Liao X.Y."/>
            <person name="Jiang Y.T."/>
            <person name="Yu X."/>
            <person name="Hao Y."/>
            <person name="Huang J."/>
            <person name="Zhao X.W."/>
            <person name="Ke S."/>
            <person name="Chen Y.Y."/>
            <person name="Wu W.L."/>
            <person name="Hsu J.L."/>
            <person name="Lin Y.F."/>
            <person name="Huang M.D."/>
            <person name="Li C.Y."/>
            <person name="Huang L."/>
            <person name="Wang Z.W."/>
            <person name="Zhao X."/>
            <person name="Zhong W.Y."/>
            <person name="Peng D.H."/>
            <person name="Ahmad S."/>
            <person name="Lan S."/>
            <person name="Zhang J.S."/>
            <person name="Tsai W.C."/>
            <person name="Van de Peer Y."/>
            <person name="Liu Z.J."/>
        </authorList>
    </citation>
    <scope>NUCLEOTIDE SEQUENCE</scope>
    <source>
        <strain evidence="4">SCP</strain>
    </source>
</reference>
<gene>
    <name evidence="4" type="ORF">QJS04_geneDACA016523</name>
</gene>
<dbReference type="Gene3D" id="2.60.120.330">
    <property type="entry name" value="B-lactam Antibiotic, Isopenicillin N Synthase, Chain"/>
    <property type="match status" value="1"/>
</dbReference>
<organism evidence="4 5">
    <name type="scientific">Acorus gramineus</name>
    <name type="common">Dwarf sweet flag</name>
    <dbReference type="NCBI Taxonomy" id="55184"/>
    <lineage>
        <taxon>Eukaryota</taxon>
        <taxon>Viridiplantae</taxon>
        <taxon>Streptophyta</taxon>
        <taxon>Embryophyta</taxon>
        <taxon>Tracheophyta</taxon>
        <taxon>Spermatophyta</taxon>
        <taxon>Magnoliopsida</taxon>
        <taxon>Liliopsida</taxon>
        <taxon>Acoraceae</taxon>
        <taxon>Acorus</taxon>
    </lineage>
</organism>
<dbReference type="EMBL" id="JAUJYN010000004">
    <property type="protein sequence ID" value="KAK1273574.1"/>
    <property type="molecule type" value="Genomic_DNA"/>
</dbReference>
<sequence>MSLNYYPSCPRPELTIGLQGHSDASGFSILMQDCFGLQVLKDAPLKALVDNEHPAMYREFKFEENFEFFFSSLLTRKTGRALSSHSRNTPH</sequence>
<comment type="caution">
    <text evidence="4">The sequence shown here is derived from an EMBL/GenBank/DDBJ whole genome shotgun (WGS) entry which is preliminary data.</text>
</comment>
<evidence type="ECO:0000256" key="1">
    <source>
        <dbReference type="ARBA" id="ARBA00022723"/>
    </source>
</evidence>
<evidence type="ECO:0000313" key="5">
    <source>
        <dbReference type="Proteomes" id="UP001179952"/>
    </source>
</evidence>
<dbReference type="AlphaFoldDB" id="A0AAV9BBU5"/>
<protein>
    <submittedName>
        <fullName evidence="4">Flavone synthase</fullName>
    </submittedName>
</protein>